<sequence>MLFILNCFQGKNLLKFRRSNQRALMLFHKNLASKSVDALIFVSRIFKKMDFYNCF</sequence>
<reference evidence="1 2" key="1">
    <citation type="submission" date="2014-09" db="EMBL/GenBank/DDBJ databases">
        <title>Sporocytophaga myxococcoides PG-01 genome sequencing.</title>
        <authorList>
            <person name="Liu L."/>
            <person name="Gao P.J."/>
            <person name="Chen G.J."/>
            <person name="Wang L.S."/>
        </authorList>
    </citation>
    <scope>NUCLEOTIDE SEQUENCE [LARGE SCALE GENOMIC DNA]</scope>
    <source>
        <strain evidence="1 2">PG-01</strain>
    </source>
</reference>
<protein>
    <submittedName>
        <fullName evidence="1">Uncharacterized protein</fullName>
    </submittedName>
</protein>
<gene>
    <name evidence="1" type="ORF">MYP_1821</name>
</gene>
<proteinExistence type="predicted"/>
<dbReference type="AlphaFoldDB" id="A0A098LE83"/>
<evidence type="ECO:0000313" key="1">
    <source>
        <dbReference type="EMBL" id="GAL84593.1"/>
    </source>
</evidence>
<keyword evidence="2" id="KW-1185">Reference proteome</keyword>
<dbReference type="EMBL" id="BBLT01000003">
    <property type="protein sequence ID" value="GAL84593.1"/>
    <property type="molecule type" value="Genomic_DNA"/>
</dbReference>
<evidence type="ECO:0000313" key="2">
    <source>
        <dbReference type="Proteomes" id="UP000030185"/>
    </source>
</evidence>
<accession>A0A098LE83</accession>
<organism evidence="1 2">
    <name type="scientific">Sporocytophaga myxococcoides</name>
    <dbReference type="NCBI Taxonomy" id="153721"/>
    <lineage>
        <taxon>Bacteria</taxon>
        <taxon>Pseudomonadati</taxon>
        <taxon>Bacteroidota</taxon>
        <taxon>Cytophagia</taxon>
        <taxon>Cytophagales</taxon>
        <taxon>Cytophagaceae</taxon>
        <taxon>Sporocytophaga</taxon>
    </lineage>
</organism>
<dbReference type="Proteomes" id="UP000030185">
    <property type="component" value="Unassembled WGS sequence"/>
</dbReference>
<name>A0A098LE83_9BACT</name>
<comment type="caution">
    <text evidence="1">The sequence shown here is derived from an EMBL/GenBank/DDBJ whole genome shotgun (WGS) entry which is preliminary data.</text>
</comment>